<keyword evidence="1" id="KW-0808">Transferase</keyword>
<dbReference type="EC" id="2.1.1.221" evidence="1"/>
<sequence>MEDGERPRKIAKLAKESAQDESVPVMTGAVGGVSDAADERNDASKATDGNDSSAANGQAKEGETSEPAPQLSKNQLKKLRRQEHWESQRELRKVKRKEYMQAKKDRVRNQWDEARKAGPEAVEKLRKERESTRHRFRKSTLLPLTLVMDCGYDDLMNDKERKSLASQITRSYSDNARSPYRAHMIMSTFDKLLKERFDTVMRKTHESWKGISFIGEDFAVAAEQAKELMQGPKGGELAGVFADKTDAKPEGGEVIYLSSDSPHTLTELKPYSTYIIGGLVDKNRHKGICYRAAEEKGIKTAKLPIGDYIQMASRKVLATNHVVEIMLKWLEVRDWGEAFMQVIPQRKGGALKNSERDSEDSMQRGDSAEAESEDELEEATPEEA</sequence>
<evidence type="ECO:0000313" key="1">
    <source>
        <dbReference type="EMBL" id="KAK1139977.1"/>
    </source>
</evidence>
<accession>A0ACC3AQT0</accession>
<evidence type="ECO:0000313" key="2">
    <source>
        <dbReference type="Proteomes" id="UP001177260"/>
    </source>
</evidence>
<protein>
    <submittedName>
        <fullName evidence="1">tRNA (Guanine(9)-N(1))-methyltransferase</fullName>
        <ecNumber evidence="1">2.1.1.221</ecNumber>
    </submittedName>
</protein>
<organism evidence="1 2">
    <name type="scientific">Aspergillus melleus</name>
    <dbReference type="NCBI Taxonomy" id="138277"/>
    <lineage>
        <taxon>Eukaryota</taxon>
        <taxon>Fungi</taxon>
        <taxon>Dikarya</taxon>
        <taxon>Ascomycota</taxon>
        <taxon>Pezizomycotina</taxon>
        <taxon>Eurotiomycetes</taxon>
        <taxon>Eurotiomycetidae</taxon>
        <taxon>Eurotiales</taxon>
        <taxon>Aspergillaceae</taxon>
        <taxon>Aspergillus</taxon>
        <taxon>Aspergillus subgen. Circumdati</taxon>
    </lineage>
</organism>
<name>A0ACC3AQT0_9EURO</name>
<dbReference type="EMBL" id="JAOPJF010000093">
    <property type="protein sequence ID" value="KAK1139977.1"/>
    <property type="molecule type" value="Genomic_DNA"/>
</dbReference>
<comment type="caution">
    <text evidence="1">The sequence shown here is derived from an EMBL/GenBank/DDBJ whole genome shotgun (WGS) entry which is preliminary data.</text>
</comment>
<proteinExistence type="predicted"/>
<dbReference type="Proteomes" id="UP001177260">
    <property type="component" value="Unassembled WGS sequence"/>
</dbReference>
<reference evidence="1 2" key="1">
    <citation type="journal article" date="2023" name="ACS Omega">
        <title>Identification of the Neoaspergillic Acid Biosynthesis Gene Cluster by Establishing an In Vitro CRISPR-Ribonucleoprotein Genetic System in Aspergillus melleus.</title>
        <authorList>
            <person name="Yuan B."/>
            <person name="Grau M.F."/>
            <person name="Murata R.M."/>
            <person name="Torok T."/>
            <person name="Venkateswaran K."/>
            <person name="Stajich J.E."/>
            <person name="Wang C.C.C."/>
        </authorList>
    </citation>
    <scope>NUCLEOTIDE SEQUENCE [LARGE SCALE GENOMIC DNA]</scope>
    <source>
        <strain evidence="1 2">IMV 1140</strain>
    </source>
</reference>
<gene>
    <name evidence="1" type="primary">TRM10</name>
    <name evidence="1" type="ORF">N8T08_010973</name>
</gene>
<keyword evidence="2" id="KW-1185">Reference proteome</keyword>
<keyword evidence="1" id="KW-0489">Methyltransferase</keyword>